<gene>
    <name evidence="1" type="ORF">NIIDMKKI_04740</name>
</gene>
<evidence type="ECO:0000313" key="2">
    <source>
        <dbReference type="Proteomes" id="UP000516380"/>
    </source>
</evidence>
<proteinExistence type="predicted"/>
<dbReference type="EMBL" id="AP023343">
    <property type="protein sequence ID" value="BCI85268.1"/>
    <property type="molecule type" value="Genomic_DNA"/>
</dbReference>
<protein>
    <submittedName>
        <fullName evidence="1">Uncharacterized protein</fullName>
    </submittedName>
</protein>
<evidence type="ECO:0000313" key="1">
    <source>
        <dbReference type="EMBL" id="BCI85268.1"/>
    </source>
</evidence>
<dbReference type="AlphaFoldDB" id="A0A7G1I9U8"/>
<organism evidence="1 2">
    <name type="scientific">Mycobacterium kansasii</name>
    <dbReference type="NCBI Taxonomy" id="1768"/>
    <lineage>
        <taxon>Bacteria</taxon>
        <taxon>Bacillati</taxon>
        <taxon>Actinomycetota</taxon>
        <taxon>Actinomycetes</taxon>
        <taxon>Mycobacteriales</taxon>
        <taxon>Mycobacteriaceae</taxon>
        <taxon>Mycobacterium</taxon>
    </lineage>
</organism>
<accession>A0A7G1I9U8</accession>
<sequence>MPACPARGLAPYRPRRTGARIVEQLPDSDGKPLAEGEWSPSVRLLPSWIEFDFDNRRGGPDLHCRVELRHDVPRLVELSWRATEDQREIRQKDLRETEVATLVNTIYGTCIFEVRDVWRDRDGAAVRAQLGEIDESEQWRAIRGFLHDLRAGRRHVNAELLRQVAEVYRANIDKAPAEAVGRTFGVKQRMAHEYVRRARERGFLPPTTQGKKKA</sequence>
<name>A0A7G1I9U8_MYCKA</name>
<keyword evidence="2" id="KW-1185">Reference proteome</keyword>
<dbReference type="Proteomes" id="UP000516380">
    <property type="component" value="Chromosome"/>
</dbReference>
<reference evidence="1 2" key="1">
    <citation type="submission" date="2020-07" db="EMBL/GenBank/DDBJ databases">
        <title>Mycobacterium kansasii (former subtype) with zoonotic potential isolated from diseased indoor pet cat, Japan.</title>
        <authorList>
            <person name="Fukano H."/>
            <person name="Terazono T."/>
            <person name="Hoshino Y."/>
        </authorList>
    </citation>
    <scope>NUCLEOTIDE SEQUENCE [LARGE SCALE GENOMIC DNA]</scope>
    <source>
        <strain evidence="1 2">Kuro-I</strain>
    </source>
</reference>